<dbReference type="Proteomes" id="UP000190857">
    <property type="component" value="Unassembled WGS sequence"/>
</dbReference>
<reference evidence="5 6" key="1">
    <citation type="submission" date="2017-02" db="EMBL/GenBank/DDBJ databases">
        <authorList>
            <person name="Peterson S.W."/>
        </authorList>
    </citation>
    <scope>NUCLEOTIDE SEQUENCE [LARGE SCALE GENOMIC DNA]</scope>
    <source>
        <strain evidence="5 6">VKM Ac-2059</strain>
    </source>
</reference>
<evidence type="ECO:0000256" key="2">
    <source>
        <dbReference type="ARBA" id="ARBA00022448"/>
    </source>
</evidence>
<dbReference type="Pfam" id="PF01547">
    <property type="entry name" value="SBP_bac_1"/>
    <property type="match status" value="1"/>
</dbReference>
<feature type="chain" id="PRO_5039713338" evidence="4">
    <location>
        <begin position="29"/>
        <end position="431"/>
    </location>
</feature>
<evidence type="ECO:0000256" key="4">
    <source>
        <dbReference type="SAM" id="SignalP"/>
    </source>
</evidence>
<dbReference type="PANTHER" id="PTHR30061">
    <property type="entry name" value="MALTOSE-BINDING PERIPLASMIC PROTEIN"/>
    <property type="match status" value="1"/>
</dbReference>
<name>A0A1T5IE79_9MICO</name>
<accession>A0A1T5IE79</accession>
<dbReference type="AlphaFoldDB" id="A0A1T5IE79"/>
<dbReference type="GO" id="GO:0055052">
    <property type="term" value="C:ATP-binding cassette (ABC) transporter complex, substrate-binding subunit-containing"/>
    <property type="evidence" value="ECO:0007669"/>
    <property type="project" value="TreeGrafter"/>
</dbReference>
<dbReference type="InterPro" id="IPR006059">
    <property type="entry name" value="SBP"/>
</dbReference>
<gene>
    <name evidence="5" type="ORF">SAMN06309945_0332</name>
</gene>
<dbReference type="RefSeq" id="WP_079726564.1">
    <property type="nucleotide sequence ID" value="NZ_FUZP01000001.1"/>
</dbReference>
<organism evidence="5 6">
    <name type="scientific">Okibacterium fritillariae</name>
    <dbReference type="NCBI Taxonomy" id="123320"/>
    <lineage>
        <taxon>Bacteria</taxon>
        <taxon>Bacillati</taxon>
        <taxon>Actinomycetota</taxon>
        <taxon>Actinomycetes</taxon>
        <taxon>Micrococcales</taxon>
        <taxon>Microbacteriaceae</taxon>
        <taxon>Okibacterium</taxon>
    </lineage>
</organism>
<dbReference type="PROSITE" id="PS51257">
    <property type="entry name" value="PROKAR_LIPOPROTEIN"/>
    <property type="match status" value="1"/>
</dbReference>
<evidence type="ECO:0000256" key="1">
    <source>
        <dbReference type="ARBA" id="ARBA00008520"/>
    </source>
</evidence>
<feature type="signal peptide" evidence="4">
    <location>
        <begin position="1"/>
        <end position="28"/>
    </location>
</feature>
<sequence>MRHSRTTLFRLIALGTATAAAFSLSACSSGGGDADTLTVWTRSDGEVYTKQLAEMYEKANPGLTVDVTVLPNSDVQQKLGSAISSGNPPDVVAIDVVKAPYFINAGAFQDLTERLDGLDYADDLLPAQVDAGTFEDKKYTSPFTADTSVLYYNKDLFRQAGLDPEAPPTTWQEFATAADSIGGLGDDITGYHYSAGCGGCAAFALAPMVWASGGDFIDADSGALNPDATFTDPVVTEFIELLNGMVADGGITTASQTDGGENYGGAFENGKLGMVASGSFYLNTLQSSDLPFEMGVTPLPGKNAGEISSMVGGDVLAIPEGAKNGDAAWDFVKWATGDDAQKSLAESGFTPVRTDLYESDYSSKGPEQAALVEAALQGQVPYTVSFNALFSDPNGPMVSLMQAGVFGDDVDAASAAAQKTAEQIVTQNATE</sequence>
<dbReference type="GO" id="GO:1901982">
    <property type="term" value="F:maltose binding"/>
    <property type="evidence" value="ECO:0007669"/>
    <property type="project" value="TreeGrafter"/>
</dbReference>
<keyword evidence="3 4" id="KW-0732">Signal</keyword>
<dbReference type="EMBL" id="FUZP01000001">
    <property type="protein sequence ID" value="SKC37501.1"/>
    <property type="molecule type" value="Genomic_DNA"/>
</dbReference>
<keyword evidence="6" id="KW-1185">Reference proteome</keyword>
<dbReference type="PANTHER" id="PTHR30061:SF50">
    <property type="entry name" value="MALTOSE_MALTODEXTRIN-BINDING PERIPLASMIC PROTEIN"/>
    <property type="match status" value="1"/>
</dbReference>
<dbReference type="GO" id="GO:0042956">
    <property type="term" value="P:maltodextrin transmembrane transport"/>
    <property type="evidence" value="ECO:0007669"/>
    <property type="project" value="TreeGrafter"/>
</dbReference>
<evidence type="ECO:0000313" key="5">
    <source>
        <dbReference type="EMBL" id="SKC37501.1"/>
    </source>
</evidence>
<dbReference type="OrthoDB" id="2510110at2"/>
<comment type="similarity">
    <text evidence="1">Belongs to the bacterial solute-binding protein 1 family.</text>
</comment>
<keyword evidence="2" id="KW-0813">Transport</keyword>
<evidence type="ECO:0000313" key="6">
    <source>
        <dbReference type="Proteomes" id="UP000190857"/>
    </source>
</evidence>
<proteinExistence type="inferred from homology"/>
<dbReference type="CDD" id="cd13585">
    <property type="entry name" value="PBP2_TMBP_like"/>
    <property type="match status" value="1"/>
</dbReference>
<dbReference type="STRING" id="123320.SAMN06309945_0332"/>
<dbReference type="SUPFAM" id="SSF53850">
    <property type="entry name" value="Periplasmic binding protein-like II"/>
    <property type="match status" value="1"/>
</dbReference>
<dbReference type="Gene3D" id="3.40.190.10">
    <property type="entry name" value="Periplasmic binding protein-like II"/>
    <property type="match status" value="1"/>
</dbReference>
<evidence type="ECO:0000256" key="3">
    <source>
        <dbReference type="ARBA" id="ARBA00022729"/>
    </source>
</evidence>
<protein>
    <submittedName>
        <fullName evidence="5">Carbohydrate ABC transporter substrate-binding protein, CUT1 family</fullName>
    </submittedName>
</protein>
<dbReference type="GO" id="GO:0015768">
    <property type="term" value="P:maltose transport"/>
    <property type="evidence" value="ECO:0007669"/>
    <property type="project" value="TreeGrafter"/>
</dbReference>